<dbReference type="EMBL" id="JABFAE010000001">
    <property type="protein sequence ID" value="MBA0822139.1"/>
    <property type="molecule type" value="Genomic_DNA"/>
</dbReference>
<protein>
    <recommendedName>
        <fullName evidence="1">RNase H type-1 domain-containing protein</fullName>
    </recommendedName>
</protein>
<sequence>TIKDTLCFPVLSSKYFPDGDLLYPKKVDKPSYTWSNIATTVMAFENDFSWQNYHGFYTSKSTYSWLLLKQVGLGPHRFFWKTIQKLKTLSKIWVFAWRLGHKLLPTNVKIASMHQNGGLDGRLINMTTTAILTGLRRLCGFWIRKPLLTLSLRCGIAGTTDTPSSFVKPLKGTVKINFDADVSKTKIGFGVIARDSEGFVIGGGYGFKNKEMMGDWAKLYAFEESVKIGRLLNITKVTFETDCASLANRIKKRRDDITIMHYRSNECFQSMGMFNNVVVNWTNCNCNKVEDFTSNYAISNEGHLVFGIITLR</sequence>
<gene>
    <name evidence="2" type="ORF">Goarm_018953</name>
</gene>
<evidence type="ECO:0000313" key="3">
    <source>
        <dbReference type="Proteomes" id="UP000593575"/>
    </source>
</evidence>
<dbReference type="PANTHER" id="PTHR47723">
    <property type="entry name" value="OS05G0353850 PROTEIN"/>
    <property type="match status" value="1"/>
</dbReference>
<dbReference type="Proteomes" id="UP000593575">
    <property type="component" value="Unassembled WGS sequence"/>
</dbReference>
<evidence type="ECO:0000313" key="2">
    <source>
        <dbReference type="EMBL" id="MBA0822139.1"/>
    </source>
</evidence>
<comment type="caution">
    <text evidence="2">The sequence shown here is derived from an EMBL/GenBank/DDBJ whole genome shotgun (WGS) entry which is preliminary data.</text>
</comment>
<evidence type="ECO:0000259" key="1">
    <source>
        <dbReference type="Pfam" id="PF13456"/>
    </source>
</evidence>
<accession>A0A7J9IJ44</accession>
<reference evidence="2 3" key="1">
    <citation type="journal article" date="2019" name="Genome Biol. Evol.">
        <title>Insights into the evolution of the New World diploid cottons (Gossypium, subgenus Houzingenia) based on genome sequencing.</title>
        <authorList>
            <person name="Grover C.E."/>
            <person name="Arick M.A. 2nd"/>
            <person name="Thrash A."/>
            <person name="Conover J.L."/>
            <person name="Sanders W.S."/>
            <person name="Peterson D.G."/>
            <person name="Frelichowski J.E."/>
            <person name="Scheffler J.A."/>
            <person name="Scheffler B.E."/>
            <person name="Wendel J.F."/>
        </authorList>
    </citation>
    <scope>NUCLEOTIDE SEQUENCE [LARGE SCALE GENOMIC DNA]</scope>
    <source>
        <strain evidence="2">6</strain>
        <tissue evidence="2">Leaf</tissue>
    </source>
</reference>
<proteinExistence type="predicted"/>
<dbReference type="InterPro" id="IPR053151">
    <property type="entry name" value="RNase_H-like"/>
</dbReference>
<dbReference type="InterPro" id="IPR002156">
    <property type="entry name" value="RNaseH_domain"/>
</dbReference>
<keyword evidence="3" id="KW-1185">Reference proteome</keyword>
<dbReference type="AlphaFoldDB" id="A0A7J9IJ44"/>
<dbReference type="GO" id="GO:0003676">
    <property type="term" value="F:nucleic acid binding"/>
    <property type="evidence" value="ECO:0007669"/>
    <property type="project" value="InterPro"/>
</dbReference>
<organism evidence="2 3">
    <name type="scientific">Gossypium armourianum</name>
    <dbReference type="NCBI Taxonomy" id="34283"/>
    <lineage>
        <taxon>Eukaryota</taxon>
        <taxon>Viridiplantae</taxon>
        <taxon>Streptophyta</taxon>
        <taxon>Embryophyta</taxon>
        <taxon>Tracheophyta</taxon>
        <taxon>Spermatophyta</taxon>
        <taxon>Magnoliopsida</taxon>
        <taxon>eudicotyledons</taxon>
        <taxon>Gunneridae</taxon>
        <taxon>Pentapetalae</taxon>
        <taxon>rosids</taxon>
        <taxon>malvids</taxon>
        <taxon>Malvales</taxon>
        <taxon>Malvaceae</taxon>
        <taxon>Malvoideae</taxon>
        <taxon>Gossypium</taxon>
    </lineage>
</organism>
<feature type="non-terminal residue" evidence="2">
    <location>
        <position position="312"/>
    </location>
</feature>
<feature type="domain" description="RNase H type-1" evidence="1">
    <location>
        <begin position="177"/>
        <end position="296"/>
    </location>
</feature>
<dbReference type="GO" id="GO:0004523">
    <property type="term" value="F:RNA-DNA hybrid ribonuclease activity"/>
    <property type="evidence" value="ECO:0007669"/>
    <property type="project" value="InterPro"/>
</dbReference>
<name>A0A7J9IJ44_9ROSI</name>
<dbReference type="PANTHER" id="PTHR47723:SF19">
    <property type="entry name" value="POLYNUCLEOTIDYL TRANSFERASE, RIBONUCLEASE H-LIKE SUPERFAMILY PROTEIN"/>
    <property type="match status" value="1"/>
</dbReference>
<dbReference type="Pfam" id="PF13456">
    <property type="entry name" value="RVT_3"/>
    <property type="match status" value="1"/>
</dbReference>